<feature type="compositionally biased region" description="Polar residues" evidence="1">
    <location>
        <begin position="97"/>
        <end position="114"/>
    </location>
</feature>
<dbReference type="Proteomes" id="UP000321947">
    <property type="component" value="Unassembled WGS sequence"/>
</dbReference>
<protein>
    <recommendedName>
        <fullName evidence="4">Envelope-like protein</fullName>
    </recommendedName>
</protein>
<feature type="region of interest" description="Disordered" evidence="1">
    <location>
        <begin position="88"/>
        <end position="114"/>
    </location>
</feature>
<evidence type="ECO:0000313" key="3">
    <source>
        <dbReference type="Proteomes" id="UP000321947"/>
    </source>
</evidence>
<name>A0A5D3DYF7_CUCMM</name>
<dbReference type="AlphaFoldDB" id="A0A5D3DYF7"/>
<gene>
    <name evidence="2" type="ORF">E5676_scaffold600G00960</name>
</gene>
<evidence type="ECO:0008006" key="4">
    <source>
        <dbReference type="Google" id="ProtNLM"/>
    </source>
</evidence>
<dbReference type="EMBL" id="SSTD01002133">
    <property type="protein sequence ID" value="TYK28280.1"/>
    <property type="molecule type" value="Genomic_DNA"/>
</dbReference>
<reference evidence="2 3" key="1">
    <citation type="submission" date="2019-08" db="EMBL/GenBank/DDBJ databases">
        <title>Draft genome sequences of two oriental melons (Cucumis melo L. var makuwa).</title>
        <authorList>
            <person name="Kwon S.-Y."/>
        </authorList>
    </citation>
    <scope>NUCLEOTIDE SEQUENCE [LARGE SCALE GENOMIC DNA]</scope>
    <source>
        <strain evidence="3">cv. Chang Bougi</strain>
        <tissue evidence="2">Leaf</tissue>
    </source>
</reference>
<evidence type="ECO:0000313" key="2">
    <source>
        <dbReference type="EMBL" id="TYK28280.1"/>
    </source>
</evidence>
<proteinExistence type="predicted"/>
<accession>A0A5D3DYF7</accession>
<evidence type="ECO:0000256" key="1">
    <source>
        <dbReference type="SAM" id="MobiDB-lite"/>
    </source>
</evidence>
<sequence length="355" mass="39647">MRGRCFISTPTRRPYCLPSEKSQVNISESSPIPLHDEHFADSVAEDVETTSGVFESHISEMDSDERDDVSLAKLLKKRYFFPTSGHPSVINEELGQSKRSPPVSDSTDNLGGNIGDSANENSVAHADAHAKPIEDCVPDNVERNVNDVSQIETQRSPGLSKTISNVEPFYPQLIKEFIVNLPYNFNNPKSNSTPSHPFNEVLASVLSGETLSVCVSIALWTFLYQIYNDEIVDVGLFIYNQLLRHVLTPLHAPGPNPKTLFLSYKLFQRSHLPDIEKDMRPSMNPHVFDPEDVDKGAKGFFIHRDLASRIINTLTIESRVLSTSINLLFDRRLEVDSLVLHFKTLIPSSSSGAQD</sequence>
<comment type="caution">
    <text evidence="2">The sequence shown here is derived from an EMBL/GenBank/DDBJ whole genome shotgun (WGS) entry which is preliminary data.</text>
</comment>
<organism evidence="2 3">
    <name type="scientific">Cucumis melo var. makuwa</name>
    <name type="common">Oriental melon</name>
    <dbReference type="NCBI Taxonomy" id="1194695"/>
    <lineage>
        <taxon>Eukaryota</taxon>
        <taxon>Viridiplantae</taxon>
        <taxon>Streptophyta</taxon>
        <taxon>Embryophyta</taxon>
        <taxon>Tracheophyta</taxon>
        <taxon>Spermatophyta</taxon>
        <taxon>Magnoliopsida</taxon>
        <taxon>eudicotyledons</taxon>
        <taxon>Gunneridae</taxon>
        <taxon>Pentapetalae</taxon>
        <taxon>rosids</taxon>
        <taxon>fabids</taxon>
        <taxon>Cucurbitales</taxon>
        <taxon>Cucurbitaceae</taxon>
        <taxon>Benincaseae</taxon>
        <taxon>Cucumis</taxon>
    </lineage>
</organism>